<proteinExistence type="predicted"/>
<evidence type="ECO:0000313" key="1">
    <source>
        <dbReference type="EMBL" id="GAG76675.1"/>
    </source>
</evidence>
<comment type="caution">
    <text evidence="1">The sequence shown here is derived from an EMBL/GenBank/DDBJ whole genome shotgun (WGS) entry which is preliminary data.</text>
</comment>
<protein>
    <submittedName>
        <fullName evidence="1">Uncharacterized protein</fullName>
    </submittedName>
</protein>
<accession>X1A3L5</accession>
<name>X1A3L5_9ZZZZ</name>
<reference evidence="1" key="1">
    <citation type="journal article" date="2014" name="Front. Microbiol.">
        <title>High frequency of phylogenetically diverse reductive dehalogenase-homologous genes in deep subseafloor sedimentary metagenomes.</title>
        <authorList>
            <person name="Kawai M."/>
            <person name="Futagami T."/>
            <person name="Toyoda A."/>
            <person name="Takaki Y."/>
            <person name="Nishi S."/>
            <person name="Hori S."/>
            <person name="Arai W."/>
            <person name="Tsubouchi T."/>
            <person name="Morono Y."/>
            <person name="Uchiyama I."/>
            <person name="Ito T."/>
            <person name="Fujiyama A."/>
            <person name="Inagaki F."/>
            <person name="Takami H."/>
        </authorList>
    </citation>
    <scope>NUCLEOTIDE SEQUENCE</scope>
    <source>
        <strain evidence="1">Expedition CK06-06</strain>
    </source>
</reference>
<gene>
    <name evidence="1" type="ORF">S01H4_33040</name>
</gene>
<organism evidence="1">
    <name type="scientific">marine sediment metagenome</name>
    <dbReference type="NCBI Taxonomy" id="412755"/>
    <lineage>
        <taxon>unclassified sequences</taxon>
        <taxon>metagenomes</taxon>
        <taxon>ecological metagenomes</taxon>
    </lineage>
</organism>
<dbReference type="EMBL" id="BART01017342">
    <property type="protein sequence ID" value="GAG76675.1"/>
    <property type="molecule type" value="Genomic_DNA"/>
</dbReference>
<dbReference type="AlphaFoldDB" id="X1A3L5"/>
<sequence length="95" mass="11327">MMAECDFYMNLYEDFIKTRNDENDKILWKMYKILDLMKVADEKDQNGFVENGLRMIMLLFNNFIINSCDISSSDLNETSSDKKEELICMLKKEFI</sequence>